<evidence type="ECO:0000256" key="1">
    <source>
        <dbReference type="SAM" id="MobiDB-lite"/>
    </source>
</evidence>
<evidence type="ECO:0000313" key="3">
    <source>
        <dbReference type="Proteomes" id="UP000192247"/>
    </source>
</evidence>
<feature type="compositionally biased region" description="Polar residues" evidence="1">
    <location>
        <begin position="52"/>
        <end position="62"/>
    </location>
</feature>
<feature type="non-terminal residue" evidence="2">
    <location>
        <position position="1"/>
    </location>
</feature>
<dbReference type="AlphaFoldDB" id="A0A1V9XV30"/>
<dbReference type="PANTHER" id="PTHR33964:SF1">
    <property type="entry name" value="RE45066P"/>
    <property type="match status" value="1"/>
</dbReference>
<reference evidence="2 3" key="1">
    <citation type="journal article" date="2017" name="Gigascience">
        <title>Draft genome of the honey bee ectoparasitic mite, Tropilaelaps mercedesae, is shaped by the parasitic life history.</title>
        <authorList>
            <person name="Dong X."/>
            <person name="Armstrong S.D."/>
            <person name="Xia D."/>
            <person name="Makepeace B.L."/>
            <person name="Darby A.C."/>
            <person name="Kadowaki T."/>
        </authorList>
    </citation>
    <scope>NUCLEOTIDE SEQUENCE [LARGE SCALE GENOMIC DNA]</scope>
    <source>
        <strain evidence="2">Wuxi-XJTLU</strain>
    </source>
</reference>
<gene>
    <name evidence="2" type="ORF">BIW11_07150</name>
</gene>
<comment type="caution">
    <text evidence="2">The sequence shown here is derived from an EMBL/GenBank/DDBJ whole genome shotgun (WGS) entry which is preliminary data.</text>
</comment>
<dbReference type="OrthoDB" id="6418170at2759"/>
<keyword evidence="3" id="KW-1185">Reference proteome</keyword>
<evidence type="ECO:0000313" key="2">
    <source>
        <dbReference type="EMBL" id="OQR77354.1"/>
    </source>
</evidence>
<feature type="region of interest" description="Disordered" evidence="1">
    <location>
        <begin position="37"/>
        <end position="68"/>
    </location>
</feature>
<dbReference type="EMBL" id="MNPL01003635">
    <property type="protein sequence ID" value="OQR77354.1"/>
    <property type="molecule type" value="Genomic_DNA"/>
</dbReference>
<organism evidence="2 3">
    <name type="scientific">Tropilaelaps mercedesae</name>
    <dbReference type="NCBI Taxonomy" id="418985"/>
    <lineage>
        <taxon>Eukaryota</taxon>
        <taxon>Metazoa</taxon>
        <taxon>Ecdysozoa</taxon>
        <taxon>Arthropoda</taxon>
        <taxon>Chelicerata</taxon>
        <taxon>Arachnida</taxon>
        <taxon>Acari</taxon>
        <taxon>Parasitiformes</taxon>
        <taxon>Mesostigmata</taxon>
        <taxon>Gamasina</taxon>
        <taxon>Dermanyssoidea</taxon>
        <taxon>Laelapidae</taxon>
        <taxon>Tropilaelaps</taxon>
    </lineage>
</organism>
<dbReference type="InParanoid" id="A0A1V9XV30"/>
<name>A0A1V9XV30_9ACAR</name>
<dbReference type="PANTHER" id="PTHR33964">
    <property type="entry name" value="RE45066P-RELATED"/>
    <property type="match status" value="1"/>
</dbReference>
<sequence>DYLEHAPCFKAMLLEGGACHNEYVRLKAVTIAMDPTSGHHLYDHETEPSRGNGPTSTEQQKSATDRRNHYPIDRKLIADMCCEYHALHACYMEKTEAACGPKALKVSLRSLNKLNGGMQYSCAKVRRRCAGYVVSSSATRSADNSILRAAYDLLTSLFTLS</sequence>
<proteinExistence type="predicted"/>
<accession>A0A1V9XV30</accession>
<dbReference type="Proteomes" id="UP000192247">
    <property type="component" value="Unassembled WGS sequence"/>
</dbReference>
<protein>
    <submittedName>
        <fullName evidence="2">Uncharacterized protein</fullName>
    </submittedName>
</protein>